<evidence type="ECO:0000313" key="9">
    <source>
        <dbReference type="EMBL" id="QFZ22617.1"/>
    </source>
</evidence>
<accession>A0A5Q0H8R5</accession>
<feature type="transmembrane region" description="Helical" evidence="7">
    <location>
        <begin position="347"/>
        <end position="366"/>
    </location>
</feature>
<feature type="transmembrane region" description="Helical" evidence="7">
    <location>
        <begin position="76"/>
        <end position="98"/>
    </location>
</feature>
<evidence type="ECO:0000313" key="10">
    <source>
        <dbReference type="Proteomes" id="UP000325787"/>
    </source>
</evidence>
<evidence type="ECO:0000259" key="8">
    <source>
        <dbReference type="PROSITE" id="PS50850"/>
    </source>
</evidence>
<organism evidence="9 10">
    <name type="scientific">Saccharothrix syringae</name>
    <name type="common">Nocardiopsis syringae</name>
    <dbReference type="NCBI Taxonomy" id="103733"/>
    <lineage>
        <taxon>Bacteria</taxon>
        <taxon>Bacillati</taxon>
        <taxon>Actinomycetota</taxon>
        <taxon>Actinomycetes</taxon>
        <taxon>Pseudonocardiales</taxon>
        <taxon>Pseudonocardiaceae</taxon>
        <taxon>Saccharothrix</taxon>
    </lineage>
</organism>
<dbReference type="InterPro" id="IPR010290">
    <property type="entry name" value="TM_effector"/>
</dbReference>
<dbReference type="PANTHER" id="PTHR23513">
    <property type="entry name" value="INTEGRAL MEMBRANE EFFLUX PROTEIN-RELATED"/>
    <property type="match status" value="1"/>
</dbReference>
<feature type="transmembrane region" description="Helical" evidence="7">
    <location>
        <begin position="307"/>
        <end position="326"/>
    </location>
</feature>
<evidence type="ECO:0000256" key="5">
    <source>
        <dbReference type="ARBA" id="ARBA00022989"/>
    </source>
</evidence>
<evidence type="ECO:0000256" key="1">
    <source>
        <dbReference type="ARBA" id="ARBA00004651"/>
    </source>
</evidence>
<feature type="transmembrane region" description="Helical" evidence="7">
    <location>
        <begin position="15"/>
        <end position="40"/>
    </location>
</feature>
<proteinExistence type="predicted"/>
<feature type="transmembrane region" description="Helical" evidence="7">
    <location>
        <begin position="46"/>
        <end position="69"/>
    </location>
</feature>
<feature type="transmembrane region" description="Helical" evidence="7">
    <location>
        <begin position="283"/>
        <end position="301"/>
    </location>
</feature>
<comment type="subcellular location">
    <subcellularLocation>
        <location evidence="1">Cell membrane</location>
        <topology evidence="1">Multi-pass membrane protein</topology>
    </subcellularLocation>
</comment>
<dbReference type="AlphaFoldDB" id="A0A5Q0H8R5"/>
<dbReference type="InterPro" id="IPR036259">
    <property type="entry name" value="MFS_trans_sf"/>
</dbReference>
<dbReference type="OrthoDB" id="145388at2"/>
<keyword evidence="10" id="KW-1185">Reference proteome</keyword>
<dbReference type="PANTHER" id="PTHR23513:SF6">
    <property type="entry name" value="MAJOR FACILITATOR SUPERFAMILY ASSOCIATED DOMAIN-CONTAINING PROTEIN"/>
    <property type="match status" value="1"/>
</dbReference>
<feature type="domain" description="Major facilitator superfamily (MFS) profile" evidence="8">
    <location>
        <begin position="218"/>
        <end position="403"/>
    </location>
</feature>
<evidence type="ECO:0000256" key="6">
    <source>
        <dbReference type="ARBA" id="ARBA00023136"/>
    </source>
</evidence>
<dbReference type="SUPFAM" id="SSF103473">
    <property type="entry name" value="MFS general substrate transporter"/>
    <property type="match status" value="1"/>
</dbReference>
<gene>
    <name evidence="9" type="ORF">EKG83_38970</name>
</gene>
<dbReference type="Pfam" id="PF05977">
    <property type="entry name" value="MFS_3"/>
    <property type="match status" value="1"/>
</dbReference>
<dbReference type="PROSITE" id="PS50850">
    <property type="entry name" value="MFS"/>
    <property type="match status" value="1"/>
</dbReference>
<keyword evidence="5 7" id="KW-1133">Transmembrane helix</keyword>
<keyword evidence="2" id="KW-0813">Transport</keyword>
<dbReference type="InterPro" id="IPR020846">
    <property type="entry name" value="MFS_dom"/>
</dbReference>
<evidence type="ECO:0000256" key="4">
    <source>
        <dbReference type="ARBA" id="ARBA00022692"/>
    </source>
</evidence>
<feature type="transmembrane region" description="Helical" evidence="7">
    <location>
        <begin position="104"/>
        <end position="129"/>
    </location>
</feature>
<protein>
    <submittedName>
        <fullName evidence="9">MFS transporter</fullName>
    </submittedName>
</protein>
<name>A0A5Q0H8R5_SACSY</name>
<dbReference type="Proteomes" id="UP000325787">
    <property type="component" value="Chromosome"/>
</dbReference>
<keyword evidence="4 7" id="KW-0812">Transmembrane</keyword>
<evidence type="ECO:0000256" key="2">
    <source>
        <dbReference type="ARBA" id="ARBA00022448"/>
    </source>
</evidence>
<evidence type="ECO:0000256" key="7">
    <source>
        <dbReference type="SAM" id="Phobius"/>
    </source>
</evidence>
<dbReference type="GO" id="GO:0022857">
    <property type="term" value="F:transmembrane transporter activity"/>
    <property type="evidence" value="ECO:0007669"/>
    <property type="project" value="InterPro"/>
</dbReference>
<dbReference type="CDD" id="cd06173">
    <property type="entry name" value="MFS_MefA_like"/>
    <property type="match status" value="1"/>
</dbReference>
<keyword evidence="6 7" id="KW-0472">Membrane</keyword>
<reference evidence="10" key="1">
    <citation type="journal article" date="2021" name="Curr. Microbiol.">
        <title>Complete genome of nocamycin-producing strain Saccharothrix syringae NRRL B-16468 reveals the biosynthetic potential for secondary metabolites.</title>
        <authorList>
            <person name="Mo X."/>
            <person name="Yang S."/>
        </authorList>
    </citation>
    <scope>NUCLEOTIDE SEQUENCE [LARGE SCALE GENOMIC DNA]</scope>
    <source>
        <strain evidence="10">ATCC 51364 / DSM 43886 / JCM 6844 / KCTC 9398 / NBRC 14523 / NRRL B-16468 / INA 2240</strain>
    </source>
</reference>
<feature type="transmembrane region" description="Helical" evidence="7">
    <location>
        <begin position="372"/>
        <end position="393"/>
    </location>
</feature>
<keyword evidence="3" id="KW-1003">Cell membrane</keyword>
<dbReference type="EMBL" id="CP034550">
    <property type="protein sequence ID" value="QFZ22617.1"/>
    <property type="molecule type" value="Genomic_DNA"/>
</dbReference>
<dbReference type="KEGG" id="ssyi:EKG83_38970"/>
<dbReference type="RefSeq" id="WP_033432661.1">
    <property type="nucleotide sequence ID" value="NZ_CP034550.1"/>
</dbReference>
<evidence type="ECO:0000256" key="3">
    <source>
        <dbReference type="ARBA" id="ARBA00022475"/>
    </source>
</evidence>
<feature type="transmembrane region" description="Helical" evidence="7">
    <location>
        <begin position="217"/>
        <end position="243"/>
    </location>
</feature>
<sequence>MPRTTFQDHLDFRRLWWLSAITNLGDGALLAAGPLLVASLTGDPVAVAGAAFAQQVPWLLFALTSGALVDRLPRRALVAVVNSLRAAVLGGLAVALLLDAAQLWLVYLVSFLLGTGETLADTAYGALVANSVPRDLLGRAYARLNLTGTIGNQLVGPPLGAVMFAAVAALPFGFHALVYALGAVLVTRVAGTPVVAREPATLIADVREGVRWLLGNPALRVLALCILVMNLTGVGAFALWVLYAEQRLGLTGFGFGLFIAAGAVGGVVGSGAYGFLERRFGHVLLLRAGLVLESLTYPVLALLRDPWLAGAVMALFGVHAVVWGSVSTTVRQTLTPDHLRGRVGSTYQLASVGGSALGALGGGLLARHLGLLAPFWLAGAAVAAVTALAWHPLRTARVEPSRP</sequence>
<dbReference type="GO" id="GO:0005886">
    <property type="term" value="C:plasma membrane"/>
    <property type="evidence" value="ECO:0007669"/>
    <property type="project" value="UniProtKB-SubCell"/>
</dbReference>
<dbReference type="Gene3D" id="1.20.1250.20">
    <property type="entry name" value="MFS general substrate transporter like domains"/>
    <property type="match status" value="1"/>
</dbReference>
<feature type="transmembrane region" description="Helical" evidence="7">
    <location>
        <begin position="255"/>
        <end position="276"/>
    </location>
</feature>